<name>A0ABP6QKM6_9ACTN</name>
<keyword evidence="1" id="KW-0378">Hydrolase</keyword>
<proteinExistence type="predicted"/>
<dbReference type="InterPro" id="IPR050583">
    <property type="entry name" value="Mycobacterial_A85_antigen"/>
</dbReference>
<dbReference type="EMBL" id="BAAAUV010000027">
    <property type="protein sequence ID" value="GAA3235022.1"/>
    <property type="molecule type" value="Genomic_DNA"/>
</dbReference>
<dbReference type="PANTHER" id="PTHR48098">
    <property type="entry name" value="ENTEROCHELIN ESTERASE-RELATED"/>
    <property type="match status" value="1"/>
</dbReference>
<reference evidence="2" key="1">
    <citation type="journal article" date="2019" name="Int. J. Syst. Evol. Microbiol.">
        <title>The Global Catalogue of Microorganisms (GCM) 10K type strain sequencing project: providing services to taxonomists for standard genome sequencing and annotation.</title>
        <authorList>
            <consortium name="The Broad Institute Genomics Platform"/>
            <consortium name="The Broad Institute Genome Sequencing Center for Infectious Disease"/>
            <person name="Wu L."/>
            <person name="Ma J."/>
        </authorList>
    </citation>
    <scope>NUCLEOTIDE SEQUENCE [LARGE SCALE GENOMIC DNA]</scope>
    <source>
        <strain evidence="2">JCM 9377</strain>
    </source>
</reference>
<dbReference type="SUPFAM" id="SSF53474">
    <property type="entry name" value="alpha/beta-Hydrolases"/>
    <property type="match status" value="1"/>
</dbReference>
<dbReference type="Proteomes" id="UP001501237">
    <property type="component" value="Unassembled WGS sequence"/>
</dbReference>
<accession>A0ABP6QKM6</accession>
<comment type="caution">
    <text evidence="1">The sequence shown here is derived from an EMBL/GenBank/DDBJ whole genome shotgun (WGS) entry which is preliminary data.</text>
</comment>
<sequence length="322" mass="34478">MASGAVTAPAARAAGPVAADDGAAVAEETWIDPRTVDLTIRTPAVGGQEKTRVMLPAGWSRTAGRTWPVVYAYQGGNDDYLSWVRGSQLASLAAKWDVIVALPSGGTHGGYTDWYNYGKGGTPRWETFHTEEVLQLLERNYRAGTRRAALGVSSGGQGAITYAARHRGMFAYAVSFSGVLRLTKPGLPSMLMLQGLGFGDDPFRTWGIPGVHDANWKAHDPYELAERLRGTGLYISSGTTGLPGPYDPDPVNPNGNVAGAVGEFLVGITATDFVARLKKLGIPATTNLYVGGWHNWRYWRPELDKAWPLMMDALGVEAPAGS</sequence>
<evidence type="ECO:0000313" key="1">
    <source>
        <dbReference type="EMBL" id="GAA3235022.1"/>
    </source>
</evidence>
<evidence type="ECO:0000313" key="2">
    <source>
        <dbReference type="Proteomes" id="UP001501237"/>
    </source>
</evidence>
<keyword evidence="2" id="KW-1185">Reference proteome</keyword>
<protein>
    <submittedName>
        <fullName evidence="1">Alpha/beta hydrolase family protein</fullName>
    </submittedName>
</protein>
<dbReference type="GO" id="GO:0016787">
    <property type="term" value="F:hydrolase activity"/>
    <property type="evidence" value="ECO:0007669"/>
    <property type="project" value="UniProtKB-KW"/>
</dbReference>
<dbReference type="Gene3D" id="3.40.50.1820">
    <property type="entry name" value="alpha/beta hydrolase"/>
    <property type="match status" value="1"/>
</dbReference>
<dbReference type="InterPro" id="IPR029058">
    <property type="entry name" value="AB_hydrolase_fold"/>
</dbReference>
<dbReference type="InterPro" id="IPR000801">
    <property type="entry name" value="Esterase-like"/>
</dbReference>
<dbReference type="PANTHER" id="PTHR48098:SF1">
    <property type="entry name" value="DIACYLGLYCEROL ACYLTRANSFERASE_MYCOLYLTRANSFERASE AG85A"/>
    <property type="match status" value="1"/>
</dbReference>
<gene>
    <name evidence="1" type="ORF">GCM10010468_68540</name>
</gene>
<dbReference type="Pfam" id="PF00756">
    <property type="entry name" value="Esterase"/>
    <property type="match status" value="1"/>
</dbReference>
<organism evidence="1 2">
    <name type="scientific">Actinocorallia longicatena</name>
    <dbReference type="NCBI Taxonomy" id="111803"/>
    <lineage>
        <taxon>Bacteria</taxon>
        <taxon>Bacillati</taxon>
        <taxon>Actinomycetota</taxon>
        <taxon>Actinomycetes</taxon>
        <taxon>Streptosporangiales</taxon>
        <taxon>Thermomonosporaceae</taxon>
        <taxon>Actinocorallia</taxon>
    </lineage>
</organism>